<proteinExistence type="predicted"/>
<protein>
    <submittedName>
        <fullName evidence="2">F-box/LRR-repeat protein At1g56400 family</fullName>
    </submittedName>
</protein>
<dbReference type="Pfam" id="PF00646">
    <property type="entry name" value="F-box"/>
    <property type="match status" value="1"/>
</dbReference>
<dbReference type="InterPro" id="IPR055357">
    <property type="entry name" value="LRR_At1g61320_AtMIF1"/>
</dbReference>
<dbReference type="Gene3D" id="1.20.1280.50">
    <property type="match status" value="1"/>
</dbReference>
<dbReference type="InterPro" id="IPR036047">
    <property type="entry name" value="F-box-like_dom_sf"/>
</dbReference>
<reference evidence="2 3" key="1">
    <citation type="journal article" date="2012" name="Nat. Biotechnol.">
        <title>Draft genome sequence of pigeonpea (Cajanus cajan), an orphan legume crop of resource-poor farmers.</title>
        <authorList>
            <person name="Varshney R.K."/>
            <person name="Chen W."/>
            <person name="Li Y."/>
            <person name="Bharti A.K."/>
            <person name="Saxena R.K."/>
            <person name="Schlueter J.A."/>
            <person name="Donoghue M.T."/>
            <person name="Azam S."/>
            <person name="Fan G."/>
            <person name="Whaley A.M."/>
            <person name="Farmer A.D."/>
            <person name="Sheridan J."/>
            <person name="Iwata A."/>
            <person name="Tuteja R."/>
            <person name="Penmetsa R.V."/>
            <person name="Wu W."/>
            <person name="Upadhyaya H.D."/>
            <person name="Yang S.P."/>
            <person name="Shah T."/>
            <person name="Saxena K.B."/>
            <person name="Michael T."/>
            <person name="McCombie W.R."/>
            <person name="Yang B."/>
            <person name="Zhang G."/>
            <person name="Yang H."/>
            <person name="Wang J."/>
            <person name="Spillane C."/>
            <person name="Cook D.R."/>
            <person name="May G.D."/>
            <person name="Xu X."/>
            <person name="Jackson S.A."/>
        </authorList>
    </citation>
    <scope>NUCLEOTIDE SEQUENCE [LARGE SCALE GENOMIC DNA]</scope>
    <source>
        <strain evidence="3">cv. Asha</strain>
    </source>
</reference>
<organism evidence="2 3">
    <name type="scientific">Cajanus cajan</name>
    <name type="common">Pigeon pea</name>
    <name type="synonym">Cajanus indicus</name>
    <dbReference type="NCBI Taxonomy" id="3821"/>
    <lineage>
        <taxon>Eukaryota</taxon>
        <taxon>Viridiplantae</taxon>
        <taxon>Streptophyta</taxon>
        <taxon>Embryophyta</taxon>
        <taxon>Tracheophyta</taxon>
        <taxon>Spermatophyta</taxon>
        <taxon>Magnoliopsida</taxon>
        <taxon>eudicotyledons</taxon>
        <taxon>Gunneridae</taxon>
        <taxon>Pentapetalae</taxon>
        <taxon>rosids</taxon>
        <taxon>fabids</taxon>
        <taxon>Fabales</taxon>
        <taxon>Fabaceae</taxon>
        <taxon>Papilionoideae</taxon>
        <taxon>50 kb inversion clade</taxon>
        <taxon>NPAAA clade</taxon>
        <taxon>indigoferoid/millettioid clade</taxon>
        <taxon>Phaseoleae</taxon>
        <taxon>Cajanus</taxon>
    </lineage>
</organism>
<dbReference type="Gramene" id="C.cajan_22405.t">
    <property type="protein sequence ID" value="C.cajan_22405.t"/>
    <property type="gene ID" value="C.cajan_22405"/>
</dbReference>
<dbReference type="OMA" id="FNENFFV"/>
<evidence type="ECO:0000313" key="3">
    <source>
        <dbReference type="Proteomes" id="UP000075243"/>
    </source>
</evidence>
<gene>
    <name evidence="2" type="ORF">KK1_023063</name>
</gene>
<dbReference type="PANTHER" id="PTHR31900:SF34">
    <property type="entry name" value="EMB|CAB62440.1-RELATED"/>
    <property type="match status" value="1"/>
</dbReference>
<name>A0A151T0S8_CAJCA</name>
<dbReference type="InterPro" id="IPR001810">
    <property type="entry name" value="F-box_dom"/>
</dbReference>
<feature type="domain" description="F-box" evidence="1">
    <location>
        <begin position="7"/>
        <end position="55"/>
    </location>
</feature>
<dbReference type="PANTHER" id="PTHR31900">
    <property type="entry name" value="F-BOX/RNI SUPERFAMILY PROTEIN-RELATED"/>
    <property type="match status" value="1"/>
</dbReference>
<sequence>MNVDMNEDMFSLLPVEIITKIASFLPFKEAAKSSILSKRWLKIWKSRRDIEFNEFFFVKSDVSDEIKEAHRRIFLNFITHSIQNYEEKVVNKFSLKVSNPQSCADTVQDCIAFATKHLVKELRLDFSDPTWEENDFDDHDALFQLPCHVYMHKTLEALELNACSFVVHDLVNFRALKDVSLGWIEVKNSTIRTLLSICRNLESLSLNKCWNLAHFDMGGHELGLRRLVIDNCHFVDYDYVYFRAPNLKFLKYSGTLEIFQIEVGFSMQEAELDFTPMPDFEEYGDILCQLLCDLNCVYVLTVCSFLLQAIPTGEEPVRIQCNMNVRHLIIKTKMHNQELRGFMFMLNSCACLKKLTIEIGQGKIYEDYPYSIDSKKFWGQQCIIFECLRRNLKVVELKGFRGTTNEMGACRYLIQAGRVLEQIIINVVKKEGDEFLEKRYANATSLLNVRKASKNLRISIV</sequence>
<evidence type="ECO:0000259" key="1">
    <source>
        <dbReference type="PROSITE" id="PS50181"/>
    </source>
</evidence>
<dbReference type="Gene3D" id="3.80.10.10">
    <property type="entry name" value="Ribonuclease Inhibitor"/>
    <property type="match status" value="1"/>
</dbReference>
<dbReference type="Proteomes" id="UP000075243">
    <property type="component" value="Chromosome 9"/>
</dbReference>
<dbReference type="SUPFAM" id="SSF52058">
    <property type="entry name" value="L domain-like"/>
    <property type="match status" value="1"/>
</dbReference>
<dbReference type="EMBL" id="CM003611">
    <property type="protein sequence ID" value="KYP60656.1"/>
    <property type="molecule type" value="Genomic_DNA"/>
</dbReference>
<dbReference type="InterPro" id="IPR032675">
    <property type="entry name" value="LRR_dom_sf"/>
</dbReference>
<accession>A0A151T0S8</accession>
<dbReference type="InterPro" id="IPR050232">
    <property type="entry name" value="FBL13/AtMIF1-like"/>
</dbReference>
<dbReference type="InterPro" id="IPR053781">
    <property type="entry name" value="F-box_AtFBL13-like"/>
</dbReference>
<dbReference type="SMART" id="SM00256">
    <property type="entry name" value="FBOX"/>
    <property type="match status" value="1"/>
</dbReference>
<dbReference type="CDD" id="cd22160">
    <property type="entry name" value="F-box_AtFBL13-like"/>
    <property type="match status" value="1"/>
</dbReference>
<evidence type="ECO:0000313" key="2">
    <source>
        <dbReference type="EMBL" id="KYP60656.1"/>
    </source>
</evidence>
<keyword evidence="3" id="KW-1185">Reference proteome</keyword>
<dbReference type="PROSITE" id="PS50181">
    <property type="entry name" value="FBOX"/>
    <property type="match status" value="1"/>
</dbReference>
<dbReference type="InterPro" id="IPR006566">
    <property type="entry name" value="FBD"/>
</dbReference>
<dbReference type="SMART" id="SM00579">
    <property type="entry name" value="FBD"/>
    <property type="match status" value="1"/>
</dbReference>
<dbReference type="STRING" id="3821.A0A151T0S8"/>
<dbReference type="SUPFAM" id="SSF81383">
    <property type="entry name" value="F-box domain"/>
    <property type="match status" value="1"/>
</dbReference>
<dbReference type="Pfam" id="PF23622">
    <property type="entry name" value="LRR_At1g61320_AtMIF1"/>
    <property type="match status" value="1"/>
</dbReference>
<dbReference type="AlphaFoldDB" id="A0A151T0S8"/>